<feature type="non-terminal residue" evidence="1">
    <location>
        <position position="1"/>
    </location>
</feature>
<keyword evidence="2" id="KW-1185">Reference proteome</keyword>
<sequence>NPKETTQEPEDKELWSDEMKRVVAETSTKKATNAMKNQQIYQNR</sequence>
<evidence type="ECO:0000313" key="2">
    <source>
        <dbReference type="Proteomes" id="UP000789342"/>
    </source>
</evidence>
<organism evidence="1 2">
    <name type="scientific">Acaulospora morrowiae</name>
    <dbReference type="NCBI Taxonomy" id="94023"/>
    <lineage>
        <taxon>Eukaryota</taxon>
        <taxon>Fungi</taxon>
        <taxon>Fungi incertae sedis</taxon>
        <taxon>Mucoromycota</taxon>
        <taxon>Glomeromycotina</taxon>
        <taxon>Glomeromycetes</taxon>
        <taxon>Diversisporales</taxon>
        <taxon>Acaulosporaceae</taxon>
        <taxon>Acaulospora</taxon>
    </lineage>
</organism>
<evidence type="ECO:0000313" key="1">
    <source>
        <dbReference type="EMBL" id="CAG8650117.1"/>
    </source>
</evidence>
<gene>
    <name evidence="1" type="ORF">AMORRO_LOCUS9924</name>
</gene>
<dbReference type="EMBL" id="CAJVPV010010327">
    <property type="protein sequence ID" value="CAG8650117.1"/>
    <property type="molecule type" value="Genomic_DNA"/>
</dbReference>
<protein>
    <submittedName>
        <fullName evidence="1">8947_t:CDS:1</fullName>
    </submittedName>
</protein>
<name>A0A9N9H3D4_9GLOM</name>
<dbReference type="Proteomes" id="UP000789342">
    <property type="component" value="Unassembled WGS sequence"/>
</dbReference>
<proteinExistence type="predicted"/>
<comment type="caution">
    <text evidence="1">The sequence shown here is derived from an EMBL/GenBank/DDBJ whole genome shotgun (WGS) entry which is preliminary data.</text>
</comment>
<accession>A0A9N9H3D4</accession>
<reference evidence="1" key="1">
    <citation type="submission" date="2021-06" db="EMBL/GenBank/DDBJ databases">
        <authorList>
            <person name="Kallberg Y."/>
            <person name="Tangrot J."/>
            <person name="Rosling A."/>
        </authorList>
    </citation>
    <scope>NUCLEOTIDE SEQUENCE</scope>
    <source>
        <strain evidence="1">CL551</strain>
    </source>
</reference>
<dbReference type="AlphaFoldDB" id="A0A9N9H3D4"/>